<dbReference type="RefSeq" id="WP_162359511.1">
    <property type="nucleotide sequence ID" value="NZ_CP048209.1"/>
</dbReference>
<gene>
    <name evidence="2" type="ORF">GXP70_26015</name>
</gene>
<keyword evidence="3" id="KW-1185">Reference proteome</keyword>
<evidence type="ECO:0000256" key="1">
    <source>
        <dbReference type="SAM" id="MobiDB-lite"/>
    </source>
</evidence>
<sequence>MSTKAKRWLYYATVACVLAGLVLLALPSVQRAVARAQQEYKPLSADAEDDGDDPSNAAGADSGDEAADSEQELGAYKTIAQSDRLELLFREGDSAIAVKDKRSGHLWESAVEGKENDSQGNELWTASSRSIFHLTFTDPRLPTLETQETNSVLERPKMTTKAIDNGIAVQYELERLGIAFEMRFRLNGDALEVEVPGDSVRESDSSWLMSIAPLPFFGAATDHDQGYSVYPDGAGALASFKPVHPEYSKGYSASVYGPDTINLNSNAREQNALLPIFGQKVGDNAFVGMITKGEYDARILFSPSGYLINLNRVSSELVYRRDYEAVKKNGNLALKPEKDLLREDHTIRYEFLSGEEADYGHMAAAYRNYLESEEGIKPRIKAGDPVPFGLDLLTGIKEHRILLDRFIPTTTYDEAKKIMTDLRKRGVGTMSANLLGWTSRGYLAYPSGNNPSSKLGGESGLKALAEYAKSSGIQLFLQDDYVDAWKGYDGFSTRTDVVVGANKLAVSDWYSETFFLSAGKQNKHFQTKILNPLRKLPIAGINFDGIGYVDYYDYNPDYPATREVTADHWTEMMAKAEAQFGSAASIGGNGYTLKHSSRLFGIPMEDSGYFFTDETIPLYQMVVHGLIPYSGDPQNLFYDPQQQYLKLVEYGYMPYYQFTMNHADELKDTYYNDLFSSDYASWVGQAVTQYKEMNEKLRTVWSQAMITHRKLAADLYETGYEDGTRVVVNYAAKDVRLDDGHIVPARDFIVVPKGG</sequence>
<evidence type="ECO:0000313" key="3">
    <source>
        <dbReference type="Proteomes" id="UP000476064"/>
    </source>
</evidence>
<protein>
    <submittedName>
        <fullName evidence="2">Uncharacterized protein</fullName>
    </submittedName>
</protein>
<dbReference type="Proteomes" id="UP000476064">
    <property type="component" value="Chromosome"/>
</dbReference>
<dbReference type="KEGG" id="plyc:GXP70_26015"/>
<feature type="region of interest" description="Disordered" evidence="1">
    <location>
        <begin position="42"/>
        <end position="70"/>
    </location>
</feature>
<accession>A0A6C0G519</accession>
<dbReference type="EMBL" id="CP048209">
    <property type="protein sequence ID" value="QHT63081.1"/>
    <property type="molecule type" value="Genomic_DNA"/>
</dbReference>
<name>A0A6C0G519_9BACL</name>
<dbReference type="AlphaFoldDB" id="A0A6C0G519"/>
<dbReference type="Gene3D" id="3.20.20.80">
    <property type="entry name" value="Glycosidases"/>
    <property type="match status" value="1"/>
</dbReference>
<reference evidence="2 3" key="1">
    <citation type="submission" date="2020-01" db="EMBL/GenBank/DDBJ databases">
        <title>Paenibacillus sp. nov., isolated from tomato rhizosphere.</title>
        <authorList>
            <person name="Weon H.-Y."/>
            <person name="Lee S.A."/>
        </authorList>
    </citation>
    <scope>NUCLEOTIDE SEQUENCE [LARGE SCALE GENOMIC DNA]</scope>
    <source>
        <strain evidence="2 3">12200R-189</strain>
    </source>
</reference>
<proteinExistence type="predicted"/>
<evidence type="ECO:0000313" key="2">
    <source>
        <dbReference type="EMBL" id="QHT63081.1"/>
    </source>
</evidence>
<dbReference type="InterPro" id="IPR043751">
    <property type="entry name" value="DUF5696"/>
</dbReference>
<dbReference type="Pfam" id="PF18952">
    <property type="entry name" value="DUF5696"/>
    <property type="match status" value="1"/>
</dbReference>
<organism evidence="2 3">
    <name type="scientific">Paenibacillus lycopersici</name>
    <dbReference type="NCBI Taxonomy" id="2704462"/>
    <lineage>
        <taxon>Bacteria</taxon>
        <taxon>Bacillati</taxon>
        <taxon>Bacillota</taxon>
        <taxon>Bacilli</taxon>
        <taxon>Bacillales</taxon>
        <taxon>Paenibacillaceae</taxon>
        <taxon>Paenibacillus</taxon>
    </lineage>
</organism>